<dbReference type="RefSeq" id="WP_204971945.1">
    <property type="nucleotide sequence ID" value="NZ_JAAZTS010000012.1"/>
</dbReference>
<dbReference type="Proteomes" id="UP000698924">
    <property type="component" value="Unassembled WGS sequence"/>
</dbReference>
<name>A0AA40ZU63_9BACT</name>
<dbReference type="AlphaFoldDB" id="A0AA40ZU63"/>
<evidence type="ECO:0000313" key="1">
    <source>
        <dbReference type="EMBL" id="MBM6857754.1"/>
    </source>
</evidence>
<accession>A0AA40ZU63</accession>
<organism evidence="1 2">
    <name type="scientific">Caecibacteroides pullorum</name>
    <dbReference type="NCBI Taxonomy" id="2725562"/>
    <lineage>
        <taxon>Bacteria</taxon>
        <taxon>Pseudomonadati</taxon>
        <taxon>Bacteroidota</taxon>
        <taxon>Bacteroidia</taxon>
        <taxon>Bacteroidales</taxon>
        <taxon>Bacteroidaceae</taxon>
        <taxon>Caecibacteroides</taxon>
    </lineage>
</organism>
<comment type="caution">
    <text evidence="1">The sequence shown here is derived from an EMBL/GenBank/DDBJ whole genome shotgun (WGS) entry which is preliminary data.</text>
</comment>
<evidence type="ECO:0000313" key="2">
    <source>
        <dbReference type="Proteomes" id="UP000698924"/>
    </source>
</evidence>
<proteinExistence type="predicted"/>
<keyword evidence="2" id="KW-1185">Reference proteome</keyword>
<sequence length="216" mass="24764">MTQIRENNKGCSFRERIITQEEAQIINVDDISVELDITIEDIISKKVYVINDFADFTDYEATLYIGAYFTALIFRLKGQRFQDKHIEGMASLLDMSAFTPLLNITSYTCRMLHAVAVSEEDLWSVLDAEAFPNTGTNAINRQSSETYQDGGFDIDLNRDLRKVTDETDKEEYVSHIMTMVYLPVPQDGKHTPKCLERAIRAAEEETTLCFSEQLYK</sequence>
<protein>
    <submittedName>
        <fullName evidence="1">Uncharacterized protein</fullName>
    </submittedName>
</protein>
<gene>
    <name evidence="1" type="ORF">H6D15_09110</name>
</gene>
<reference evidence="1 2" key="1">
    <citation type="journal article" date="2021" name="Sci. Rep.">
        <title>The distribution of antibiotic resistance genes in chicken gut microbiota commensals.</title>
        <authorList>
            <person name="Juricova H."/>
            <person name="Matiasovicova J."/>
            <person name="Kubasova T."/>
            <person name="Cejkova D."/>
            <person name="Rychlik I."/>
        </authorList>
    </citation>
    <scope>NUCLEOTIDE SEQUENCE [LARGE SCALE GENOMIC DNA]</scope>
    <source>
        <strain evidence="1 2">An421</strain>
    </source>
</reference>
<dbReference type="EMBL" id="JACJMO010000011">
    <property type="protein sequence ID" value="MBM6857754.1"/>
    <property type="molecule type" value="Genomic_DNA"/>
</dbReference>